<sequence length="60" mass="6761">MDLDALIQQRVDALIAEKLGIREHDAAKIANPCTPVRFRYSPPFNSKHLAFCAEFENSNS</sequence>
<accession>A0A0P1EB05</accession>
<dbReference type="Proteomes" id="UP000050783">
    <property type="component" value="Unassembled WGS sequence"/>
</dbReference>
<evidence type="ECO:0000313" key="2">
    <source>
        <dbReference type="Proteomes" id="UP000050783"/>
    </source>
</evidence>
<protein>
    <submittedName>
        <fullName evidence="1">Uncharacterized protein</fullName>
    </submittedName>
</protein>
<reference evidence="1 2" key="1">
    <citation type="submission" date="2015-09" db="EMBL/GenBank/DDBJ databases">
        <authorList>
            <consortium name="Swine Surveillance"/>
        </authorList>
    </citation>
    <scope>NUCLEOTIDE SEQUENCE [LARGE SCALE GENOMIC DNA]</scope>
    <source>
        <strain evidence="1 2">CECT 4292</strain>
    </source>
</reference>
<evidence type="ECO:0000313" key="1">
    <source>
        <dbReference type="EMBL" id="CUH45950.1"/>
    </source>
</evidence>
<gene>
    <name evidence="1" type="ORF">RUA4292_00113</name>
</gene>
<name>A0A0P1EB05_9RHOB</name>
<dbReference type="AlphaFoldDB" id="A0A0P1EB05"/>
<dbReference type="EMBL" id="CYPU01000006">
    <property type="protein sequence ID" value="CUH45950.1"/>
    <property type="molecule type" value="Genomic_DNA"/>
</dbReference>
<proteinExistence type="predicted"/>
<organism evidence="1 2">
    <name type="scientific">Ruegeria atlantica</name>
    <dbReference type="NCBI Taxonomy" id="81569"/>
    <lineage>
        <taxon>Bacteria</taxon>
        <taxon>Pseudomonadati</taxon>
        <taxon>Pseudomonadota</taxon>
        <taxon>Alphaproteobacteria</taxon>
        <taxon>Rhodobacterales</taxon>
        <taxon>Roseobacteraceae</taxon>
        <taxon>Ruegeria</taxon>
    </lineage>
</organism>